<dbReference type="WBParaSite" id="Csp11.Scaffold630.g20874.t1">
    <property type="protein sequence ID" value="Csp11.Scaffold630.g20874.t1"/>
    <property type="gene ID" value="Csp11.Scaffold630.g20874"/>
</dbReference>
<dbReference type="PANTHER" id="PTHR47629">
    <property type="entry name" value="C-TYPE LECTIN-RELATED"/>
    <property type="match status" value="1"/>
</dbReference>
<dbReference type="InterPro" id="IPR016186">
    <property type="entry name" value="C-type_lectin-like/link_sf"/>
</dbReference>
<dbReference type="Pfam" id="PF08277">
    <property type="entry name" value="PAN_3"/>
    <property type="match status" value="1"/>
</dbReference>
<protein>
    <submittedName>
        <fullName evidence="3">CW domain-containing protein</fullName>
    </submittedName>
</protein>
<name>A0A1I7UZF2_9PELO</name>
<reference evidence="3" key="1">
    <citation type="submission" date="2016-11" db="UniProtKB">
        <authorList>
            <consortium name="WormBaseParasite"/>
        </authorList>
    </citation>
    <scope>IDENTIFICATION</scope>
</reference>
<dbReference type="STRING" id="1561998.A0A1I7UZF2"/>
<dbReference type="InterPro" id="IPR006583">
    <property type="entry name" value="PAN-3_domain"/>
</dbReference>
<dbReference type="InterPro" id="IPR016187">
    <property type="entry name" value="CTDL_fold"/>
</dbReference>
<accession>A0A1I7UZF2</accession>
<feature type="domain" description="PAN-3" evidence="1">
    <location>
        <begin position="1"/>
        <end position="106"/>
    </location>
</feature>
<dbReference type="SMART" id="SM00605">
    <property type="entry name" value="CW"/>
    <property type="match status" value="1"/>
</dbReference>
<dbReference type="SUPFAM" id="SSF56436">
    <property type="entry name" value="C-type lectin-like"/>
    <property type="match status" value="1"/>
</dbReference>
<organism evidence="2 3">
    <name type="scientific">Caenorhabditis tropicalis</name>
    <dbReference type="NCBI Taxonomy" id="1561998"/>
    <lineage>
        <taxon>Eukaryota</taxon>
        <taxon>Metazoa</taxon>
        <taxon>Ecdysozoa</taxon>
        <taxon>Nematoda</taxon>
        <taxon>Chromadorea</taxon>
        <taxon>Rhabditida</taxon>
        <taxon>Rhabditina</taxon>
        <taxon>Rhabditomorpha</taxon>
        <taxon>Rhabditoidea</taxon>
        <taxon>Rhabditidae</taxon>
        <taxon>Peloderinae</taxon>
        <taxon>Caenorhabditis</taxon>
    </lineage>
</organism>
<sequence>MMLINGRVVGESLDGANVNDGCKETCYNLTNCILAFMDSHNNCILFDFNSTIQLEVEETEKTDGFMVAFKTWLPSDSCPIYSEMIPVVKIGEDTIPWTKTSNTFNFLKCVGDWKMFQRPDGITVCIKPFLSTVITITAARDYCESIGYNITGLATVVESQWVMNTMFQMGQGFGDFDGFWVDGYRNCSRPCNNFTYTDGYTVTGDVLTRASLSFDINNVLENCLQVARIASVDPTNFVNDVNCNWSTYGKGVVCGYQLV</sequence>
<dbReference type="AlphaFoldDB" id="A0A1I7UZF2"/>
<dbReference type="Gene3D" id="3.10.100.10">
    <property type="entry name" value="Mannose-Binding Protein A, subunit A"/>
    <property type="match status" value="1"/>
</dbReference>
<evidence type="ECO:0000259" key="1">
    <source>
        <dbReference type="SMART" id="SM00605"/>
    </source>
</evidence>
<keyword evidence="2" id="KW-1185">Reference proteome</keyword>
<evidence type="ECO:0000313" key="2">
    <source>
        <dbReference type="Proteomes" id="UP000095282"/>
    </source>
</evidence>
<evidence type="ECO:0000313" key="3">
    <source>
        <dbReference type="WBParaSite" id="Csp11.Scaffold630.g20874.t1"/>
    </source>
</evidence>
<dbReference type="Proteomes" id="UP000095282">
    <property type="component" value="Unplaced"/>
</dbReference>
<dbReference type="PANTHER" id="PTHR47629:SF5">
    <property type="entry name" value="C-TYPE LECTIN-RELATED"/>
    <property type="match status" value="1"/>
</dbReference>
<dbReference type="eggNOG" id="KOG4297">
    <property type="taxonomic scope" value="Eukaryota"/>
</dbReference>
<proteinExistence type="predicted"/>